<name>A0A9R0JHM2_SPIOL</name>
<dbReference type="RefSeq" id="XP_021835404.1">
    <property type="nucleotide sequence ID" value="XM_021979712.2"/>
</dbReference>
<evidence type="ECO:0000256" key="7">
    <source>
        <dbReference type="SAM" id="Phobius"/>
    </source>
</evidence>
<dbReference type="GO" id="GO:0016020">
    <property type="term" value="C:membrane"/>
    <property type="evidence" value="ECO:0007669"/>
    <property type="project" value="UniProtKB-SubCell"/>
</dbReference>
<dbReference type="PANTHER" id="PTHR32285">
    <property type="entry name" value="PROTEIN TRICHOME BIREFRINGENCE-LIKE 9-RELATED"/>
    <property type="match status" value="1"/>
</dbReference>
<proteinExistence type="inferred from homology"/>
<dbReference type="OrthoDB" id="630188at2759"/>
<dbReference type="GO" id="GO:0005794">
    <property type="term" value="C:Golgi apparatus"/>
    <property type="evidence" value="ECO:0000318"/>
    <property type="project" value="GO_Central"/>
</dbReference>
<dbReference type="KEGG" id="soe:110775105"/>
<evidence type="ECO:0000256" key="4">
    <source>
        <dbReference type="ARBA" id="ARBA00022968"/>
    </source>
</evidence>
<dbReference type="InterPro" id="IPR025846">
    <property type="entry name" value="TBL_N"/>
</dbReference>
<keyword evidence="5 7" id="KW-1133">Transmembrane helix</keyword>
<keyword evidence="3 7" id="KW-0812">Transmembrane</keyword>
<comment type="similarity">
    <text evidence="2">Belongs to the PC-esterase family. TBL subfamily.</text>
</comment>
<accession>A0A9R0JHM2</accession>
<evidence type="ECO:0000256" key="1">
    <source>
        <dbReference type="ARBA" id="ARBA00004167"/>
    </source>
</evidence>
<organism evidence="10 11">
    <name type="scientific">Spinacia oleracea</name>
    <name type="common">Spinach</name>
    <dbReference type="NCBI Taxonomy" id="3562"/>
    <lineage>
        <taxon>Eukaryota</taxon>
        <taxon>Viridiplantae</taxon>
        <taxon>Streptophyta</taxon>
        <taxon>Embryophyta</taxon>
        <taxon>Tracheophyta</taxon>
        <taxon>Spermatophyta</taxon>
        <taxon>Magnoliopsida</taxon>
        <taxon>eudicotyledons</taxon>
        <taxon>Gunneridae</taxon>
        <taxon>Pentapetalae</taxon>
        <taxon>Caryophyllales</taxon>
        <taxon>Chenopodiaceae</taxon>
        <taxon>Chenopodioideae</taxon>
        <taxon>Anserineae</taxon>
        <taxon>Spinacia</taxon>
    </lineage>
</organism>
<dbReference type="Pfam" id="PF14416">
    <property type="entry name" value="PMR5N"/>
    <property type="match status" value="1"/>
</dbReference>
<evidence type="ECO:0000259" key="8">
    <source>
        <dbReference type="Pfam" id="PF13839"/>
    </source>
</evidence>
<gene>
    <name evidence="11" type="primary">LOC110775105</name>
</gene>
<evidence type="ECO:0000256" key="3">
    <source>
        <dbReference type="ARBA" id="ARBA00022692"/>
    </source>
</evidence>
<evidence type="ECO:0000313" key="11">
    <source>
        <dbReference type="RefSeq" id="XP_021835404.1"/>
    </source>
</evidence>
<dbReference type="AlphaFoldDB" id="A0A9R0JHM2"/>
<evidence type="ECO:0000256" key="6">
    <source>
        <dbReference type="ARBA" id="ARBA00023136"/>
    </source>
</evidence>
<dbReference type="Proteomes" id="UP000813463">
    <property type="component" value="Chromosome 3"/>
</dbReference>
<evidence type="ECO:0000256" key="5">
    <source>
        <dbReference type="ARBA" id="ARBA00022989"/>
    </source>
</evidence>
<evidence type="ECO:0000313" key="10">
    <source>
        <dbReference type="Proteomes" id="UP000813463"/>
    </source>
</evidence>
<feature type="domain" description="Trichome birefringence-like N-terminal" evidence="9">
    <location>
        <begin position="84"/>
        <end position="136"/>
    </location>
</feature>
<reference evidence="11" key="2">
    <citation type="submission" date="2025-08" db="UniProtKB">
        <authorList>
            <consortium name="RefSeq"/>
        </authorList>
    </citation>
    <scope>IDENTIFICATION</scope>
    <source>
        <tissue evidence="11">Leaf</tissue>
    </source>
</reference>
<reference evidence="10" key="1">
    <citation type="journal article" date="2021" name="Nat. Commun.">
        <title>Genomic analyses provide insights into spinach domestication and the genetic basis of agronomic traits.</title>
        <authorList>
            <person name="Cai X."/>
            <person name="Sun X."/>
            <person name="Xu C."/>
            <person name="Sun H."/>
            <person name="Wang X."/>
            <person name="Ge C."/>
            <person name="Zhang Z."/>
            <person name="Wang Q."/>
            <person name="Fei Z."/>
            <person name="Jiao C."/>
            <person name="Wang Q."/>
        </authorList>
    </citation>
    <scope>NUCLEOTIDE SEQUENCE [LARGE SCALE GENOMIC DNA]</scope>
    <source>
        <strain evidence="10">cv. Varoflay</strain>
    </source>
</reference>
<evidence type="ECO:0000259" key="9">
    <source>
        <dbReference type="Pfam" id="PF14416"/>
    </source>
</evidence>
<keyword evidence="4" id="KW-0735">Signal-anchor</keyword>
<dbReference type="GO" id="GO:0016413">
    <property type="term" value="F:O-acetyltransferase activity"/>
    <property type="evidence" value="ECO:0000318"/>
    <property type="project" value="GO_Central"/>
</dbReference>
<dbReference type="InterPro" id="IPR026057">
    <property type="entry name" value="TBL_C"/>
</dbReference>
<keyword evidence="6 7" id="KW-0472">Membrane</keyword>
<dbReference type="PANTHER" id="PTHR32285:SF241">
    <property type="entry name" value="PROTEIN TRICHOME BIREFRINGENCE-LIKE 4"/>
    <property type="match status" value="1"/>
</dbReference>
<evidence type="ECO:0000256" key="2">
    <source>
        <dbReference type="ARBA" id="ARBA00007727"/>
    </source>
</evidence>
<feature type="domain" description="Trichome birefringence-like C-terminal" evidence="8">
    <location>
        <begin position="137"/>
        <end position="401"/>
    </location>
</feature>
<comment type="subcellular location">
    <subcellularLocation>
        <location evidence="1">Membrane</location>
        <topology evidence="1">Single-pass membrane protein</topology>
    </subcellularLocation>
</comment>
<protein>
    <submittedName>
        <fullName evidence="11">Protein trichome birefringence-like 4 isoform X1</fullName>
    </submittedName>
</protein>
<dbReference type="GeneID" id="110775105"/>
<sequence length="414" mass="47691">MLRLQNISISKHLPSKTTTLISTCFLLISSLLILINYPSTTNTLLSTLSFQFFSPFSNTTNSFANNSSSNVDYTPSNKKIHTTNCDIFDGRWVYDESYPVYGPSSCPYVDHQFSCFNNGRHDLGYLKYRWQPYGCDIPRFDAKKMMEMLRGKRLVFVGDSLSRNMCQSLICHLMEFEGQSYRDGSFYNYYFKDYNCSISLIIAPFLVQEHRLPNKKGTLRLDTMEATISKYRDADFLIFNTGHWWNPNKSENGKNFYQEGDVVHSNMTVGVAYTKALKTWAKWVDTNVNTTKTQVFYRGYANTHFRGGDWDTKGTCNNEITPITDEKLLKPYSWLMQTLETVISEMKTPVIYLNITKSTAYRKDGHPSWYRGGKLRRGGIQDCSHWCLPGIPDSWNQFLYASLLFSSKGANMTS</sequence>
<feature type="transmembrane region" description="Helical" evidence="7">
    <location>
        <begin position="20"/>
        <end position="37"/>
    </location>
</feature>
<keyword evidence="10" id="KW-1185">Reference proteome</keyword>
<dbReference type="InterPro" id="IPR029962">
    <property type="entry name" value="TBL"/>
</dbReference>
<dbReference type="Pfam" id="PF13839">
    <property type="entry name" value="PC-Esterase"/>
    <property type="match status" value="1"/>
</dbReference>